<dbReference type="AlphaFoldDB" id="A0A0B6Y116"/>
<dbReference type="EMBL" id="HACG01003092">
    <property type="protein sequence ID" value="CEK49957.1"/>
    <property type="molecule type" value="Transcribed_RNA"/>
</dbReference>
<feature type="non-terminal residue" evidence="1">
    <location>
        <position position="1"/>
    </location>
</feature>
<sequence>KKTEVMFQPAPIQHQRLLTASYLGSSLSRWAKIDTEVNSRISKTSDVFGRHKIATTLVATSTIIATASATTS</sequence>
<reference evidence="1" key="1">
    <citation type="submission" date="2014-12" db="EMBL/GenBank/DDBJ databases">
        <title>Insight into the proteome of Arion vulgaris.</title>
        <authorList>
            <person name="Aradska J."/>
            <person name="Bulat T."/>
            <person name="Smidak R."/>
            <person name="Sarate P."/>
            <person name="Gangsoo J."/>
            <person name="Sialana F."/>
            <person name="Bilban M."/>
            <person name="Lubec G."/>
        </authorList>
    </citation>
    <scope>NUCLEOTIDE SEQUENCE</scope>
    <source>
        <tissue evidence="1">Skin</tissue>
    </source>
</reference>
<name>A0A0B6Y116_9EUPU</name>
<proteinExistence type="predicted"/>
<accession>A0A0B6Y116</accession>
<evidence type="ECO:0000313" key="1">
    <source>
        <dbReference type="EMBL" id="CEK49957.1"/>
    </source>
</evidence>
<organism evidence="1">
    <name type="scientific">Arion vulgaris</name>
    <dbReference type="NCBI Taxonomy" id="1028688"/>
    <lineage>
        <taxon>Eukaryota</taxon>
        <taxon>Metazoa</taxon>
        <taxon>Spiralia</taxon>
        <taxon>Lophotrochozoa</taxon>
        <taxon>Mollusca</taxon>
        <taxon>Gastropoda</taxon>
        <taxon>Heterobranchia</taxon>
        <taxon>Euthyneura</taxon>
        <taxon>Panpulmonata</taxon>
        <taxon>Eupulmonata</taxon>
        <taxon>Stylommatophora</taxon>
        <taxon>Helicina</taxon>
        <taxon>Arionoidea</taxon>
        <taxon>Arionidae</taxon>
        <taxon>Arion</taxon>
    </lineage>
</organism>
<protein>
    <submittedName>
        <fullName evidence="1">Uncharacterized protein</fullName>
    </submittedName>
</protein>
<gene>
    <name evidence="1" type="primary">ORF9409</name>
</gene>